<evidence type="ECO:0000313" key="2">
    <source>
        <dbReference type="Proteomes" id="UP001305499"/>
    </source>
</evidence>
<sequence length="60" mass="6405">MLLPVLGEPDARISLFADGSYTRWIPTMTRKILGSRPWELGASVLGGMALLEGLSASMGL</sequence>
<gene>
    <name evidence="1" type="primary">37</name>
    <name evidence="1" type="ORF">SEA_NITRO_37</name>
</gene>
<evidence type="ECO:0000313" key="1">
    <source>
        <dbReference type="EMBL" id="WNN93993.1"/>
    </source>
</evidence>
<dbReference type="EMBL" id="OR553895">
    <property type="protein sequence ID" value="WNN93993.1"/>
    <property type="molecule type" value="Genomic_DNA"/>
</dbReference>
<proteinExistence type="predicted"/>
<organism evidence="1 2">
    <name type="scientific">Arthrobacter phage Nitro</name>
    <dbReference type="NCBI Taxonomy" id="3077792"/>
    <lineage>
        <taxon>Viruses</taxon>
        <taxon>Duplodnaviria</taxon>
        <taxon>Heunggongvirae</taxon>
        <taxon>Uroviricota</taxon>
        <taxon>Caudoviricetes</taxon>
        <taxon>Casidaviridae</taxon>
        <taxon>Yangvirus</taxon>
        <taxon>Yangvirus nitro</taxon>
    </lineage>
</organism>
<accession>A0AA96HDK9</accession>
<protein>
    <submittedName>
        <fullName evidence="1">Uncharacterized protein</fullName>
    </submittedName>
</protein>
<keyword evidence="2" id="KW-1185">Reference proteome</keyword>
<reference evidence="2" key="1">
    <citation type="submission" date="2024-05" db="EMBL/GenBank/DDBJ databases">
        <authorList>
            <person name="Castro N.E."/>
            <person name="Ahmed A."/>
            <person name="Alam A."/>
            <person name="Alyabis N."/>
            <person name="Atluri S."/>
            <person name="Ba P."/>
            <person name="Basile A."/>
            <person name="Bonaguidi A."/>
            <person name="Bordner C."/>
            <person name="Castro C."/>
            <person name="Choi D."/>
            <person name="Delgado D."/>
            <person name="Duong K."/>
            <person name="Ghosh S."/>
            <person name="Gonzalez D."/>
            <person name="Griego G."/>
            <person name="Hasson C."/>
            <person name="Hernandez D."/>
            <person name="Hong S."/>
            <person name="Hwang K."/>
            <person name="Iyer A."/>
            <person name="Johnson R."/>
            <person name="Jung K."/>
            <person name="Liang A."/>
            <person name="Lucker A."/>
            <person name="Marty S.-E."/>
            <person name="Meade B."/>
            <person name="Morales A."/>
            <person name="Noyman E."/>
            <person name="Pickard L."/>
            <person name="Qiu C."/>
            <person name="Riley L."/>
            <person name="Sannareddy S."/>
            <person name="Sawadogo R."/>
            <person name="Schug E."/>
            <person name="Sheetz C."/>
            <person name="Tam C."/>
            <person name="Ward A."/>
            <person name="Wei M."/>
            <person name="Wesley S."/>
            <person name="Yoo C."/>
            <person name="Washington J.M."/>
            <person name="Garlena R.A."/>
            <person name="Russell D.A."/>
            <person name="Jacobs-Sera D."/>
            <person name="Hatfull G.F."/>
        </authorList>
    </citation>
    <scope>NUCLEOTIDE SEQUENCE [LARGE SCALE GENOMIC DNA]</scope>
</reference>
<name>A0AA96HDK9_9CAUD</name>
<dbReference type="Proteomes" id="UP001305499">
    <property type="component" value="Segment"/>
</dbReference>